<dbReference type="SUPFAM" id="SSF53335">
    <property type="entry name" value="S-adenosyl-L-methionine-dependent methyltransferases"/>
    <property type="match status" value="1"/>
</dbReference>
<dbReference type="GO" id="GO:0008757">
    <property type="term" value="F:S-adenosylmethionine-dependent methyltransferase activity"/>
    <property type="evidence" value="ECO:0007669"/>
    <property type="project" value="InterPro"/>
</dbReference>
<keyword evidence="3" id="KW-1185">Reference proteome</keyword>
<dbReference type="KEGG" id="haby:HLVA_16870"/>
<dbReference type="CDD" id="cd02440">
    <property type="entry name" value="AdoMet_MTases"/>
    <property type="match status" value="1"/>
</dbReference>
<proteinExistence type="predicted"/>
<sequence>MDKLKEYWNNYNFNNGIDKNREIYKFFEKEKNKLSKNSKILEIGAGSGKWLYYWKDYDYSGIDYADKQVEICHKRGLTNVIQGDARDLPYEDNSFDFVYSLGVIEHFPETQKAIEEHYRVCKPGGTILITVLNKNCPKYLERLVGNIIHKRSFEEFMVSSGKRYGFNEFRKMCEKEGIKVDKVFGEGEIVSFPKIVNELFKGFEKYFGHNLWMVGGKG</sequence>
<dbReference type="PANTHER" id="PTHR43591:SF24">
    <property type="entry name" value="2-METHOXY-6-POLYPRENYL-1,4-BENZOQUINOL METHYLASE, MITOCHONDRIAL"/>
    <property type="match status" value="1"/>
</dbReference>
<dbReference type="InterPro" id="IPR013216">
    <property type="entry name" value="Methyltransf_11"/>
</dbReference>
<evidence type="ECO:0000313" key="2">
    <source>
        <dbReference type="EMBL" id="BDU51118.1"/>
    </source>
</evidence>
<dbReference type="Pfam" id="PF08241">
    <property type="entry name" value="Methyltransf_11"/>
    <property type="match status" value="1"/>
</dbReference>
<dbReference type="Proteomes" id="UP001321582">
    <property type="component" value="Chromosome"/>
</dbReference>
<dbReference type="EMBL" id="AP027059">
    <property type="protein sequence ID" value="BDU51118.1"/>
    <property type="molecule type" value="Genomic_DNA"/>
</dbReference>
<evidence type="ECO:0000259" key="1">
    <source>
        <dbReference type="Pfam" id="PF08241"/>
    </source>
</evidence>
<dbReference type="InterPro" id="IPR029063">
    <property type="entry name" value="SAM-dependent_MTases_sf"/>
</dbReference>
<dbReference type="RefSeq" id="WP_307903959.1">
    <property type="nucleotide sequence ID" value="NZ_AP027059.1"/>
</dbReference>
<dbReference type="AlphaFoldDB" id="A0AAU9DRD0"/>
<name>A0AAU9DRD0_9FUSO</name>
<reference evidence="2 3" key="1">
    <citation type="submission" date="2022-11" db="EMBL/GenBank/DDBJ databases">
        <title>Haliovirga abyssi gen. nov., sp. nov., a mesophilic fermentative bacterium isolated from the Iheya North hydrothermal field and the proposal of Haliovirgaceae fam. nov.</title>
        <authorList>
            <person name="Miyazaki U."/>
            <person name="Tame A."/>
            <person name="Miyazaki J."/>
            <person name="Takai K."/>
            <person name="Sawayama S."/>
            <person name="Kitajima M."/>
            <person name="Okamoto A."/>
            <person name="Nakagawa S."/>
        </authorList>
    </citation>
    <scope>NUCLEOTIDE SEQUENCE [LARGE SCALE GENOMIC DNA]</scope>
    <source>
        <strain evidence="2 3">IC12</strain>
    </source>
</reference>
<organism evidence="2 3">
    <name type="scientific">Haliovirga abyssi</name>
    <dbReference type="NCBI Taxonomy" id="2996794"/>
    <lineage>
        <taxon>Bacteria</taxon>
        <taxon>Fusobacteriati</taxon>
        <taxon>Fusobacteriota</taxon>
        <taxon>Fusobacteriia</taxon>
        <taxon>Fusobacteriales</taxon>
        <taxon>Haliovirgaceae</taxon>
        <taxon>Haliovirga</taxon>
    </lineage>
</organism>
<protein>
    <recommendedName>
        <fullName evidence="1">Methyltransferase type 11 domain-containing protein</fullName>
    </recommendedName>
</protein>
<dbReference type="Gene3D" id="3.40.50.150">
    <property type="entry name" value="Vaccinia Virus protein VP39"/>
    <property type="match status" value="1"/>
</dbReference>
<feature type="domain" description="Methyltransferase type 11" evidence="1">
    <location>
        <begin position="41"/>
        <end position="129"/>
    </location>
</feature>
<evidence type="ECO:0000313" key="3">
    <source>
        <dbReference type="Proteomes" id="UP001321582"/>
    </source>
</evidence>
<gene>
    <name evidence="2" type="ORF">HLVA_16870</name>
</gene>
<accession>A0AAU9DRD0</accession>
<dbReference type="PANTHER" id="PTHR43591">
    <property type="entry name" value="METHYLTRANSFERASE"/>
    <property type="match status" value="1"/>
</dbReference>